<organism evidence="1 2">
    <name type="scientific">Glomerella acutata</name>
    <name type="common">Colletotrichum acutatum</name>
    <dbReference type="NCBI Taxonomy" id="27357"/>
    <lineage>
        <taxon>Eukaryota</taxon>
        <taxon>Fungi</taxon>
        <taxon>Dikarya</taxon>
        <taxon>Ascomycota</taxon>
        <taxon>Pezizomycotina</taxon>
        <taxon>Sordariomycetes</taxon>
        <taxon>Hypocreomycetidae</taxon>
        <taxon>Glomerellales</taxon>
        <taxon>Glomerellaceae</taxon>
        <taxon>Colletotrichum</taxon>
        <taxon>Colletotrichum acutatum species complex</taxon>
    </lineage>
</organism>
<reference evidence="1" key="1">
    <citation type="submission" date="2021-12" db="EMBL/GenBank/DDBJ databases">
        <title>Comparative genomics, transcriptomics and evolutionary studies reveal genomic signatures of adaptation to plant cell wall in hemibiotrophic fungi.</title>
        <authorList>
            <consortium name="DOE Joint Genome Institute"/>
            <person name="Baroncelli R."/>
            <person name="Diaz J.F."/>
            <person name="Benocci T."/>
            <person name="Peng M."/>
            <person name="Battaglia E."/>
            <person name="Haridas S."/>
            <person name="Andreopoulos W."/>
            <person name="Labutti K."/>
            <person name="Pangilinan J."/>
            <person name="Floch G.L."/>
            <person name="Makela M.R."/>
            <person name="Henrissat B."/>
            <person name="Grigoriev I.V."/>
            <person name="Crouch J.A."/>
            <person name="De Vries R.P."/>
            <person name="Sukno S.A."/>
            <person name="Thon M.R."/>
        </authorList>
    </citation>
    <scope>NUCLEOTIDE SEQUENCE</scope>
    <source>
        <strain evidence="1">CBS 112980</strain>
    </source>
</reference>
<gene>
    <name evidence="1" type="ORF">BDZ83DRAFT_731961</name>
</gene>
<protein>
    <submittedName>
        <fullName evidence="1">Uncharacterized protein</fullName>
    </submittedName>
</protein>
<dbReference type="AlphaFoldDB" id="A0AAD8UGB4"/>
<proteinExistence type="predicted"/>
<dbReference type="EMBL" id="JAHMHS010000066">
    <property type="protein sequence ID" value="KAK1723366.1"/>
    <property type="molecule type" value="Genomic_DNA"/>
</dbReference>
<name>A0AAD8UGB4_GLOAC</name>
<comment type="caution">
    <text evidence="1">The sequence shown here is derived from an EMBL/GenBank/DDBJ whole genome shotgun (WGS) entry which is preliminary data.</text>
</comment>
<evidence type="ECO:0000313" key="1">
    <source>
        <dbReference type="EMBL" id="KAK1723366.1"/>
    </source>
</evidence>
<evidence type="ECO:0000313" key="2">
    <source>
        <dbReference type="Proteomes" id="UP001244207"/>
    </source>
</evidence>
<dbReference type="GeneID" id="85396782"/>
<accession>A0AAD8UGB4</accession>
<dbReference type="RefSeq" id="XP_060363421.1">
    <property type="nucleotide sequence ID" value="XM_060512884.1"/>
</dbReference>
<keyword evidence="2" id="KW-1185">Reference proteome</keyword>
<dbReference type="Proteomes" id="UP001244207">
    <property type="component" value="Unassembled WGS sequence"/>
</dbReference>
<sequence length="155" mass="17500">MHCPNESVFNADAYESALWTDADGHTIPHIFAQAFIKLSARHSQSQTSLSEDSEPCFHSPKFEQAHPRPVLSSVVMVHLSSPQPLFTRDAAYAAPTLPHRGSPCIPCTSSRKLFWVFRDPGPLTLTSTVDFECFDRFQTHQSKWAMCFTYTVPKR</sequence>